<dbReference type="InterPro" id="IPR000073">
    <property type="entry name" value="AB_hydrolase_1"/>
</dbReference>
<evidence type="ECO:0000259" key="1">
    <source>
        <dbReference type="Pfam" id="PF00561"/>
    </source>
</evidence>
<dbReference type="EMBL" id="AP025523">
    <property type="protein sequence ID" value="BDE06570.1"/>
    <property type="molecule type" value="Genomic_DNA"/>
</dbReference>
<reference evidence="2 3" key="1">
    <citation type="journal article" date="2022" name="ISME Commun">
        <title>Vulcanimicrobium alpinus gen. nov. sp. nov., the first cultivated representative of the candidate phylum 'Eremiobacterota', is a metabolically versatile aerobic anoxygenic phototroph.</title>
        <authorList>
            <person name="Yabe S."/>
            <person name="Muto K."/>
            <person name="Abe K."/>
            <person name="Yokota A."/>
            <person name="Staudigel H."/>
            <person name="Tebo B.M."/>
        </authorList>
    </citation>
    <scope>NUCLEOTIDE SEQUENCE [LARGE SCALE GENOMIC DNA]</scope>
    <source>
        <strain evidence="2 3">WC8-2</strain>
    </source>
</reference>
<dbReference type="InterPro" id="IPR000639">
    <property type="entry name" value="Epox_hydrolase-like"/>
</dbReference>
<organism evidence="2 3">
    <name type="scientific">Vulcanimicrobium alpinum</name>
    <dbReference type="NCBI Taxonomy" id="3016050"/>
    <lineage>
        <taxon>Bacteria</taxon>
        <taxon>Bacillati</taxon>
        <taxon>Vulcanimicrobiota</taxon>
        <taxon>Vulcanimicrobiia</taxon>
        <taxon>Vulcanimicrobiales</taxon>
        <taxon>Vulcanimicrobiaceae</taxon>
        <taxon>Vulcanimicrobium</taxon>
    </lineage>
</organism>
<gene>
    <name evidence="2" type="ORF">WPS_18460</name>
</gene>
<dbReference type="Pfam" id="PF00561">
    <property type="entry name" value="Abhydrolase_1"/>
    <property type="match status" value="1"/>
</dbReference>
<dbReference type="InterPro" id="IPR050228">
    <property type="entry name" value="Carboxylesterase_BioH"/>
</dbReference>
<dbReference type="PRINTS" id="PR00111">
    <property type="entry name" value="ABHYDROLASE"/>
</dbReference>
<feature type="domain" description="AB hydrolase-1" evidence="1">
    <location>
        <begin position="25"/>
        <end position="256"/>
    </location>
</feature>
<dbReference type="PANTHER" id="PTHR43194">
    <property type="entry name" value="HYDROLASE ALPHA/BETA FOLD FAMILY"/>
    <property type="match status" value="1"/>
</dbReference>
<dbReference type="PANTHER" id="PTHR43194:SF2">
    <property type="entry name" value="PEROXISOMAL MEMBRANE PROTEIN LPX1"/>
    <property type="match status" value="1"/>
</dbReference>
<keyword evidence="2" id="KW-0575">Peroxidase</keyword>
<dbReference type="PRINTS" id="PR00412">
    <property type="entry name" value="EPOXHYDRLASE"/>
</dbReference>
<accession>A0AAN2C9I4</accession>
<keyword evidence="3" id="KW-1185">Reference proteome</keyword>
<evidence type="ECO:0000313" key="3">
    <source>
        <dbReference type="Proteomes" id="UP001317532"/>
    </source>
</evidence>
<sequence>MTELRLRGHEGVTLAAHALGDPAAPPVLLLHGGGQTRHAWSGTARALADRGFYAVTLDLRGHGESDWSPDGSYRAAHFFADVEAVVATFAIPPVIVGASLGGAIGLFVAAAKNVRVRALVLVDIALRAEMEGVERIVRFMESGSGGFASLEDAADAIAAYLPHRRRPLRVDGLKKNLRLRDGRWYWHWDPAMLQSLKIGDLRASGAFVDAAKRLDVPVLLVRGEQSDVVSEEIAREFLEIVPAARYVDVGGARHMVAGDANDPFTQAVVDFVDDVVRAAG</sequence>
<dbReference type="SUPFAM" id="SSF53474">
    <property type="entry name" value="alpha/beta-Hydrolases"/>
    <property type="match status" value="1"/>
</dbReference>
<dbReference type="AlphaFoldDB" id="A0AAN2C9I4"/>
<protein>
    <submittedName>
        <fullName evidence="2">Peroxidase</fullName>
    </submittedName>
</protein>
<name>A0AAN2C9I4_UNVUL</name>
<dbReference type="Gene3D" id="3.40.50.1820">
    <property type="entry name" value="alpha/beta hydrolase"/>
    <property type="match status" value="1"/>
</dbReference>
<dbReference type="KEGG" id="vab:WPS_18460"/>
<dbReference type="RefSeq" id="WP_317994229.1">
    <property type="nucleotide sequence ID" value="NZ_AP025523.1"/>
</dbReference>
<dbReference type="GO" id="GO:0004601">
    <property type="term" value="F:peroxidase activity"/>
    <property type="evidence" value="ECO:0007669"/>
    <property type="project" value="UniProtKB-KW"/>
</dbReference>
<evidence type="ECO:0000313" key="2">
    <source>
        <dbReference type="EMBL" id="BDE06570.1"/>
    </source>
</evidence>
<dbReference type="Proteomes" id="UP001317532">
    <property type="component" value="Chromosome"/>
</dbReference>
<keyword evidence="2" id="KW-0560">Oxidoreductase</keyword>
<proteinExistence type="predicted"/>
<dbReference type="InterPro" id="IPR029058">
    <property type="entry name" value="AB_hydrolase_fold"/>
</dbReference>